<dbReference type="PROSITE" id="PS00837">
    <property type="entry name" value="ALADH_PNT_2"/>
    <property type="match status" value="1"/>
</dbReference>
<dbReference type="InterPro" id="IPR036188">
    <property type="entry name" value="FAD/NAD-bd_sf"/>
</dbReference>
<evidence type="ECO:0008006" key="8">
    <source>
        <dbReference type="Google" id="ProtNLM"/>
    </source>
</evidence>
<name>A0A7Z7LF49_9BACT</name>
<accession>A0A7Z7LF49</accession>
<keyword evidence="1" id="KW-0004">4Fe-4S</keyword>
<dbReference type="SUPFAM" id="SSF51905">
    <property type="entry name" value="FAD/NAD(P)-binding domain"/>
    <property type="match status" value="1"/>
</dbReference>
<evidence type="ECO:0000313" key="6">
    <source>
        <dbReference type="EMBL" id="SSC12936.1"/>
    </source>
</evidence>
<evidence type="ECO:0000256" key="3">
    <source>
        <dbReference type="ARBA" id="ARBA00023002"/>
    </source>
</evidence>
<dbReference type="InterPro" id="IPR039650">
    <property type="entry name" value="HdrA-like"/>
</dbReference>
<keyword evidence="4" id="KW-0408">Iron</keyword>
<dbReference type="Proteomes" id="UP000250796">
    <property type="component" value="Chromosome MESINF"/>
</dbReference>
<keyword evidence="3" id="KW-0560">Oxidoreductase</keyword>
<keyword evidence="7" id="KW-1185">Reference proteome</keyword>
<organism evidence="6 7">
    <name type="scientific">Mesotoga infera</name>
    <dbReference type="NCBI Taxonomy" id="1236046"/>
    <lineage>
        <taxon>Bacteria</taxon>
        <taxon>Thermotogati</taxon>
        <taxon>Thermotogota</taxon>
        <taxon>Thermotogae</taxon>
        <taxon>Kosmotogales</taxon>
        <taxon>Kosmotogaceae</taxon>
        <taxon>Mesotoga</taxon>
    </lineage>
</organism>
<dbReference type="Gene3D" id="3.50.50.60">
    <property type="entry name" value="FAD/NAD(P)-binding domain"/>
    <property type="match status" value="1"/>
</dbReference>
<dbReference type="GO" id="GO:0051539">
    <property type="term" value="F:4 iron, 4 sulfur cluster binding"/>
    <property type="evidence" value="ECO:0007669"/>
    <property type="project" value="UniProtKB-KW"/>
</dbReference>
<proteinExistence type="predicted"/>
<dbReference type="AlphaFoldDB" id="A0A7Z7LF49"/>
<keyword evidence="2" id="KW-0479">Metal-binding</keyword>
<dbReference type="PRINTS" id="PR00469">
    <property type="entry name" value="PNDRDTASEII"/>
</dbReference>
<dbReference type="InterPro" id="IPR008143">
    <property type="entry name" value="Ala_DH/PNT_CS2"/>
</dbReference>
<dbReference type="RefSeq" id="WP_169699151.1">
    <property type="nucleotide sequence ID" value="NZ_LS974202.1"/>
</dbReference>
<evidence type="ECO:0000313" key="7">
    <source>
        <dbReference type="Proteomes" id="UP000250796"/>
    </source>
</evidence>
<dbReference type="Pfam" id="PF12831">
    <property type="entry name" value="FAD_oxidored"/>
    <property type="match status" value="1"/>
</dbReference>
<dbReference type="KEGG" id="minf:MESINF_1492"/>
<evidence type="ECO:0000256" key="2">
    <source>
        <dbReference type="ARBA" id="ARBA00022723"/>
    </source>
</evidence>
<gene>
    <name evidence="6" type="ORF">MESINF_1492</name>
</gene>
<dbReference type="PANTHER" id="PTHR43498:SF1">
    <property type="entry name" value="COB--COM HETERODISULFIDE REDUCTASE IRON-SULFUR SUBUNIT A"/>
    <property type="match status" value="1"/>
</dbReference>
<dbReference type="GO" id="GO:0016491">
    <property type="term" value="F:oxidoreductase activity"/>
    <property type="evidence" value="ECO:0007669"/>
    <property type="project" value="UniProtKB-KW"/>
</dbReference>
<protein>
    <recommendedName>
        <fullName evidence="8">FAD-dependent oxidoreductase</fullName>
    </recommendedName>
</protein>
<reference evidence="6 7" key="1">
    <citation type="submission" date="2017-01" db="EMBL/GenBank/DDBJ databases">
        <authorList>
            <person name="Erauso G."/>
        </authorList>
    </citation>
    <scope>NUCLEOTIDE SEQUENCE [LARGE SCALE GENOMIC DNA]</scope>
    <source>
        <strain evidence="6">MESINF1</strain>
    </source>
</reference>
<evidence type="ECO:0000256" key="4">
    <source>
        <dbReference type="ARBA" id="ARBA00023004"/>
    </source>
</evidence>
<dbReference type="PANTHER" id="PTHR43498">
    <property type="entry name" value="FERREDOXIN:COB-COM HETERODISULFIDE REDUCTASE SUBUNIT A"/>
    <property type="match status" value="1"/>
</dbReference>
<sequence>MERVYDVIVVGGGIAGVSAAVAASRLGAGVLLVEKGMSFGGVLTGSLVNPMMTFHSHRRQVIGGIGQEIVERLIRERGSHGHLEDPIGFVKSITPFDPEKMKSVLIDLLREAKVDYLFNSLVGRVWVKNGFLQRIETVNANELRTFIGRAFIDATGEGNLSIKAGARYINGDGDRASCQPMTLVMRIGGIDRDEIISFINKHESDFVLGERRDFFYLAVAGFFSFMPLLRNYRVNFRRDRLLFFEIPFHPGEVFMNTTRYAGFGGSAVELTAAQSDGNIDAWKFMDFLKSEVPGFANASLIQTGCSIGVRETTHVTGEYMMKVDDLLGQKEFVDKIAIGSYPVDLHVPESGELKTMKIPFPGEYSVPLRALFPLGLENVVLAGRALSAEHLAFSALRTSPLASATGMAAGICAALSKGSHFRVRDVPIKNIQNEISRMGGIL</sequence>
<evidence type="ECO:0000256" key="5">
    <source>
        <dbReference type="ARBA" id="ARBA00023014"/>
    </source>
</evidence>
<evidence type="ECO:0000256" key="1">
    <source>
        <dbReference type="ARBA" id="ARBA00022485"/>
    </source>
</evidence>
<keyword evidence="5" id="KW-0411">Iron-sulfur</keyword>
<dbReference type="EMBL" id="LS974202">
    <property type="protein sequence ID" value="SSC12936.1"/>
    <property type="molecule type" value="Genomic_DNA"/>
</dbReference>
<dbReference type="GO" id="GO:0046872">
    <property type="term" value="F:metal ion binding"/>
    <property type="evidence" value="ECO:0007669"/>
    <property type="project" value="UniProtKB-KW"/>
</dbReference>